<dbReference type="AlphaFoldDB" id="A0AAD7DQY5"/>
<accession>A0AAD7DQY5</accession>
<protein>
    <submittedName>
        <fullName evidence="1">Uncharacterized protein</fullName>
    </submittedName>
</protein>
<gene>
    <name evidence="1" type="ORF">B0H17DRAFT_1130563</name>
</gene>
<evidence type="ECO:0000313" key="2">
    <source>
        <dbReference type="Proteomes" id="UP001221757"/>
    </source>
</evidence>
<comment type="caution">
    <text evidence="1">The sequence shown here is derived from an EMBL/GenBank/DDBJ whole genome shotgun (WGS) entry which is preliminary data.</text>
</comment>
<sequence length="293" mass="32280">MYLASDLFPYIRFLFGLRITYLEVNLPTITAHQSLVPTIAVQCPSLTNATLCCDDVGPDEFPPLLQRKTIRHQEAACELSQSCGIRAFALLSTLKSLMVENLEPFARVASPPDTPRLPALHDLEIWPSTAEVAIALIGTLPGTSLASINIAILAAPTVTALSSLYRMLTENLSHVTLHSIHIYANDPEDMAPLSATPEQHIVQAFVLRWLFCFPNLTTLLLHTTDPNRPIPLLTNSICVSIGIALVVVADGATGKYVRINAADHFDVLLLMSDYDHREYLNQTSKKNQRVSKE</sequence>
<organism evidence="1 2">
    <name type="scientific">Mycena rosella</name>
    <name type="common">Pink bonnet</name>
    <name type="synonym">Agaricus rosellus</name>
    <dbReference type="NCBI Taxonomy" id="1033263"/>
    <lineage>
        <taxon>Eukaryota</taxon>
        <taxon>Fungi</taxon>
        <taxon>Dikarya</taxon>
        <taxon>Basidiomycota</taxon>
        <taxon>Agaricomycotina</taxon>
        <taxon>Agaricomycetes</taxon>
        <taxon>Agaricomycetidae</taxon>
        <taxon>Agaricales</taxon>
        <taxon>Marasmiineae</taxon>
        <taxon>Mycenaceae</taxon>
        <taxon>Mycena</taxon>
    </lineage>
</organism>
<name>A0AAD7DQY5_MYCRO</name>
<evidence type="ECO:0000313" key="1">
    <source>
        <dbReference type="EMBL" id="KAJ7697258.1"/>
    </source>
</evidence>
<keyword evidence="2" id="KW-1185">Reference proteome</keyword>
<proteinExistence type="predicted"/>
<reference evidence="1" key="1">
    <citation type="submission" date="2023-03" db="EMBL/GenBank/DDBJ databases">
        <title>Massive genome expansion in bonnet fungi (Mycena s.s.) driven by repeated elements and novel gene families across ecological guilds.</title>
        <authorList>
            <consortium name="Lawrence Berkeley National Laboratory"/>
            <person name="Harder C.B."/>
            <person name="Miyauchi S."/>
            <person name="Viragh M."/>
            <person name="Kuo A."/>
            <person name="Thoen E."/>
            <person name="Andreopoulos B."/>
            <person name="Lu D."/>
            <person name="Skrede I."/>
            <person name="Drula E."/>
            <person name="Henrissat B."/>
            <person name="Morin E."/>
            <person name="Kohler A."/>
            <person name="Barry K."/>
            <person name="LaButti K."/>
            <person name="Morin E."/>
            <person name="Salamov A."/>
            <person name="Lipzen A."/>
            <person name="Mereny Z."/>
            <person name="Hegedus B."/>
            <person name="Baldrian P."/>
            <person name="Stursova M."/>
            <person name="Weitz H."/>
            <person name="Taylor A."/>
            <person name="Grigoriev I.V."/>
            <person name="Nagy L.G."/>
            <person name="Martin F."/>
            <person name="Kauserud H."/>
        </authorList>
    </citation>
    <scope>NUCLEOTIDE SEQUENCE</scope>
    <source>
        <strain evidence="1">CBHHK067</strain>
    </source>
</reference>
<dbReference type="Proteomes" id="UP001221757">
    <property type="component" value="Unassembled WGS sequence"/>
</dbReference>
<dbReference type="EMBL" id="JARKIE010000031">
    <property type="protein sequence ID" value="KAJ7697258.1"/>
    <property type="molecule type" value="Genomic_DNA"/>
</dbReference>